<accession>A0ABS7K8A4</accession>
<dbReference type="SUPFAM" id="SSF52141">
    <property type="entry name" value="Uracil-DNA glycosylase-like"/>
    <property type="match status" value="1"/>
</dbReference>
<evidence type="ECO:0000313" key="3">
    <source>
        <dbReference type="Proteomes" id="UP000769780"/>
    </source>
</evidence>
<gene>
    <name evidence="2" type="ORF">H0185_17065</name>
</gene>
<feature type="domain" description="Uracil-DNA glycosylase-like" evidence="1">
    <location>
        <begin position="44"/>
        <end position="239"/>
    </location>
</feature>
<dbReference type="RefSeq" id="WP_221874716.1">
    <property type="nucleotide sequence ID" value="NZ_JACWFH010000024.1"/>
</dbReference>
<comment type="caution">
    <text evidence="2">The sequence shown here is derived from an EMBL/GenBank/DDBJ whole genome shotgun (WGS) entry which is preliminary data.</text>
</comment>
<dbReference type="InterPro" id="IPR005122">
    <property type="entry name" value="Uracil-DNA_glycosylase-like"/>
</dbReference>
<dbReference type="Proteomes" id="UP000769780">
    <property type="component" value="Unassembled WGS sequence"/>
</dbReference>
<evidence type="ECO:0000313" key="2">
    <source>
        <dbReference type="EMBL" id="MBY0098497.1"/>
    </source>
</evidence>
<dbReference type="EMBL" id="JACWFH010000024">
    <property type="protein sequence ID" value="MBY0098497.1"/>
    <property type="molecule type" value="Genomic_DNA"/>
</dbReference>
<dbReference type="InterPro" id="IPR036895">
    <property type="entry name" value="Uracil-DNA_glycosylase-like_sf"/>
</dbReference>
<reference evidence="2 3" key="1">
    <citation type="submission" date="2020-07" db="EMBL/GenBank/DDBJ databases">
        <title>Fungal Genomes of the International Space Station.</title>
        <authorList>
            <person name="Seuylemezian A."/>
            <person name="Singh N.K."/>
            <person name="Wood J."/>
            <person name="Venkateswaran K."/>
        </authorList>
    </citation>
    <scope>NUCLEOTIDE SEQUENCE [LARGE SCALE GENOMIC DNA]</scope>
    <source>
        <strain evidence="2 3">PL-B2</strain>
    </source>
</reference>
<proteinExistence type="predicted"/>
<evidence type="ECO:0000259" key="1">
    <source>
        <dbReference type="Pfam" id="PF03167"/>
    </source>
</evidence>
<organism evidence="2 3">
    <name type="scientific">Mesobacillus maritimus</name>
    <dbReference type="NCBI Taxonomy" id="1643336"/>
    <lineage>
        <taxon>Bacteria</taxon>
        <taxon>Bacillati</taxon>
        <taxon>Bacillota</taxon>
        <taxon>Bacilli</taxon>
        <taxon>Bacillales</taxon>
        <taxon>Bacillaceae</taxon>
        <taxon>Mesobacillus</taxon>
    </lineage>
</organism>
<name>A0ABS7K8A4_9BACI</name>
<dbReference type="Pfam" id="PF03167">
    <property type="entry name" value="UDG"/>
    <property type="match status" value="1"/>
</dbReference>
<sequence>MSVKNYQESLRQLSLKESYSKMDLLTEDFLYAKDGKIEVYWAPFDFINKKAKVIIVGITPGFTQMELAFNYVRHHINEKDYEQVISDAKNQASFGGNVMRRNLIDMLDGIGLQELLNIQSCEQLFNKHHDLLHTTSVLRYPVFIEGENYGGSNPKILSNDIFLRMIDELLVPELNSLKNAVIIPTGKAVSNVLRALVNQGKIHNENILFNFPHPSGANGHRKEQYETNKDLFKEQLAKLAKSDVFTPSPTYFRPKEQESGEMAELIKQLKIIGEELKRSNDLKERDSYNEKRQHQIADEIEPYDHRIALVIDHLLGK</sequence>
<keyword evidence="3" id="KW-1185">Reference proteome</keyword>
<protein>
    <recommendedName>
        <fullName evidence="1">Uracil-DNA glycosylase-like domain-containing protein</fullName>
    </recommendedName>
</protein>